<evidence type="ECO:0000256" key="2">
    <source>
        <dbReference type="SAM" id="SignalP"/>
    </source>
</evidence>
<feature type="signal peptide" evidence="2">
    <location>
        <begin position="1"/>
        <end position="27"/>
    </location>
</feature>
<accession>A0A413W171</accession>
<name>A0A413W171_9FIRM</name>
<evidence type="ECO:0000256" key="1">
    <source>
        <dbReference type="SAM" id="Phobius"/>
    </source>
</evidence>
<gene>
    <name evidence="3" type="ORF">DW885_09090</name>
</gene>
<keyword evidence="2" id="KW-0732">Signal</keyword>
<dbReference type="SUPFAM" id="SSF52540">
    <property type="entry name" value="P-loop containing nucleoside triphosphate hydrolases"/>
    <property type="match status" value="1"/>
</dbReference>
<evidence type="ECO:0000313" key="3">
    <source>
        <dbReference type="EMBL" id="RHB39554.1"/>
    </source>
</evidence>
<evidence type="ECO:0000313" key="4">
    <source>
        <dbReference type="Proteomes" id="UP000284883"/>
    </source>
</evidence>
<reference evidence="3 4" key="1">
    <citation type="submission" date="2018-08" db="EMBL/GenBank/DDBJ databases">
        <title>A genome reference for cultivated species of the human gut microbiota.</title>
        <authorList>
            <person name="Zou Y."/>
            <person name="Xue W."/>
            <person name="Luo G."/>
        </authorList>
    </citation>
    <scope>NUCLEOTIDE SEQUENCE [LARGE SCALE GENOMIC DNA]</scope>
    <source>
        <strain evidence="3 4">AM40-15AC</strain>
    </source>
</reference>
<dbReference type="Proteomes" id="UP000284883">
    <property type="component" value="Unassembled WGS sequence"/>
</dbReference>
<keyword evidence="1" id="KW-0812">Transmembrane</keyword>
<feature type="transmembrane region" description="Helical" evidence="1">
    <location>
        <begin position="332"/>
        <end position="352"/>
    </location>
</feature>
<dbReference type="RefSeq" id="WP_118001176.1">
    <property type="nucleotide sequence ID" value="NZ_QSGQ01000005.1"/>
</dbReference>
<dbReference type="Gene3D" id="3.40.50.300">
    <property type="entry name" value="P-loop containing nucleotide triphosphate hydrolases"/>
    <property type="match status" value="1"/>
</dbReference>
<feature type="chain" id="PRO_5019525535" evidence="2">
    <location>
        <begin position="28"/>
        <end position="819"/>
    </location>
</feature>
<proteinExistence type="predicted"/>
<feature type="transmembrane region" description="Helical" evidence="1">
    <location>
        <begin position="107"/>
        <end position="125"/>
    </location>
</feature>
<sequence>MKKIKAIMFLGLVVALLVIGFSPISEAASIEGKREKATIQKQNVEEQDTEEIACSFEGENIIENEKEQNFISTQNMSSATENECTEGASFSRIINLLSNFSDIIQNIWWLITLVVAIFVLMNSLFSIRKKANKYTGEQVKKLIQDGKYIPGVFVELNNSKEVLRYFVYGKKWRKRLIKNFNYVYDNSYGEILKKACDNQNVCFRLNRMASTKKILETVNSAYEFHNNFRNSGIEFKQDYKESQILFEIIQYPYNEILGSLLKYSKVANGKYLILTGSAGNGKTNLLCSISELLVNLKQTTIFLNAREIEGDILDFIFDELGLPDLYKKHKEIYLYLVNLLLTVQNKFLFIIVDAINENDSDGFGNQISAFINKIADYSRAKIVVSCRNEYYKERFRKYLVEKVNIPVFEFDLKEQHYTSTAINRIIKTYSNHFNYSGNISLAVKSVLSEQLLLLRIFFEVNKDSHADVFSIRKHEIFAQYIEKLKQNNREYLETVLDTVTDFMIHSDNYDEISITDLEKTGITSGDIRKTVNSGILLSKKLVFHEGTIARNEKEVVYFVFDEMRDYCLARQILLNNISAYNVDGESVIEKLKQLKATGASCTEGVIHYCYVFFKTDELVSKLGQTEKMCNSILDLYRIPEGGERKSYWSMRYREEFQNLGLRIILTSGLELTDFEITYIQDCLRKDPYEDGGMFFDTMLDGTLYGGIYNLDIYLGILFGLKNKDAILNTFHTISARNNMDDRFIPEDFIKYYNELSDSERKLQIQKIAELFLLCFKLHDKDKQEELEDFFYNLPTHDKVQNDMILEMRIACGLEVKDYE</sequence>
<keyword evidence="1" id="KW-0472">Membrane</keyword>
<organism evidence="3 4">
    <name type="scientific">Dorea formicigenerans</name>
    <dbReference type="NCBI Taxonomy" id="39486"/>
    <lineage>
        <taxon>Bacteria</taxon>
        <taxon>Bacillati</taxon>
        <taxon>Bacillota</taxon>
        <taxon>Clostridia</taxon>
        <taxon>Lachnospirales</taxon>
        <taxon>Lachnospiraceae</taxon>
        <taxon>Dorea</taxon>
    </lineage>
</organism>
<keyword evidence="1" id="KW-1133">Transmembrane helix</keyword>
<dbReference type="InterPro" id="IPR027417">
    <property type="entry name" value="P-loop_NTPase"/>
</dbReference>
<dbReference type="EMBL" id="QSGQ01000005">
    <property type="protein sequence ID" value="RHB39554.1"/>
    <property type="molecule type" value="Genomic_DNA"/>
</dbReference>
<comment type="caution">
    <text evidence="3">The sequence shown here is derived from an EMBL/GenBank/DDBJ whole genome shotgun (WGS) entry which is preliminary data.</text>
</comment>
<dbReference type="AlphaFoldDB" id="A0A413W171"/>
<protein>
    <submittedName>
        <fullName evidence="3">NACHT domain-containing protein</fullName>
    </submittedName>
</protein>